<sequence length="161" mass="17803">MKFSALTLIPAVLALATTALASVRVRMYTVSTSTALNDLDLGSQLETDGEGYIFLGNHGGQFYYYDVLNTSFHSDATFGDVYYFAIEDNIVKYTTDTTKAISKWTYSATLFYNSLTLYWYACTAQDDPAGYNEGQYLLMHYGFGATVPKTCTSITVNVLAI</sequence>
<evidence type="ECO:0000256" key="1">
    <source>
        <dbReference type="SAM" id="SignalP"/>
    </source>
</evidence>
<dbReference type="EMBL" id="JBBJBU010000013">
    <property type="protein sequence ID" value="KAK7203138.1"/>
    <property type="molecule type" value="Genomic_DNA"/>
</dbReference>
<gene>
    <name evidence="2" type="ORF">BZA70DRAFT_283961</name>
</gene>
<proteinExistence type="predicted"/>
<evidence type="ECO:0000313" key="3">
    <source>
        <dbReference type="Proteomes" id="UP001498771"/>
    </source>
</evidence>
<dbReference type="Proteomes" id="UP001498771">
    <property type="component" value="Unassembled WGS sequence"/>
</dbReference>
<feature type="signal peptide" evidence="1">
    <location>
        <begin position="1"/>
        <end position="21"/>
    </location>
</feature>
<feature type="chain" id="PRO_5046539151" evidence="1">
    <location>
        <begin position="22"/>
        <end position="161"/>
    </location>
</feature>
<organism evidence="2 3">
    <name type="scientific">Myxozyma melibiosi</name>
    <dbReference type="NCBI Taxonomy" id="54550"/>
    <lineage>
        <taxon>Eukaryota</taxon>
        <taxon>Fungi</taxon>
        <taxon>Dikarya</taxon>
        <taxon>Ascomycota</taxon>
        <taxon>Saccharomycotina</taxon>
        <taxon>Lipomycetes</taxon>
        <taxon>Lipomycetales</taxon>
        <taxon>Lipomycetaceae</taxon>
        <taxon>Myxozyma</taxon>
    </lineage>
</organism>
<evidence type="ECO:0000313" key="2">
    <source>
        <dbReference type="EMBL" id="KAK7203138.1"/>
    </source>
</evidence>
<protein>
    <submittedName>
        <fullName evidence="2">Uncharacterized protein</fullName>
    </submittedName>
</protein>
<keyword evidence="3" id="KW-1185">Reference proteome</keyword>
<name>A0ABR1EZV2_9ASCO</name>
<dbReference type="GeneID" id="90039034"/>
<comment type="caution">
    <text evidence="2">The sequence shown here is derived from an EMBL/GenBank/DDBJ whole genome shotgun (WGS) entry which is preliminary data.</text>
</comment>
<accession>A0ABR1EZV2</accession>
<dbReference type="RefSeq" id="XP_064766171.1">
    <property type="nucleotide sequence ID" value="XM_064913522.1"/>
</dbReference>
<reference evidence="2 3" key="1">
    <citation type="submission" date="2024-03" db="EMBL/GenBank/DDBJ databases">
        <title>Genome-scale model development and genomic sequencing of the oleaginous clade Lipomyces.</title>
        <authorList>
            <consortium name="Lawrence Berkeley National Laboratory"/>
            <person name="Czajka J.J."/>
            <person name="Han Y."/>
            <person name="Kim J."/>
            <person name="Mondo S.J."/>
            <person name="Hofstad B.A."/>
            <person name="Robles A."/>
            <person name="Haridas S."/>
            <person name="Riley R."/>
            <person name="LaButti K."/>
            <person name="Pangilinan J."/>
            <person name="Andreopoulos W."/>
            <person name="Lipzen A."/>
            <person name="Yan J."/>
            <person name="Wang M."/>
            <person name="Ng V."/>
            <person name="Grigoriev I.V."/>
            <person name="Spatafora J.W."/>
            <person name="Magnuson J.K."/>
            <person name="Baker S.E."/>
            <person name="Pomraning K.R."/>
        </authorList>
    </citation>
    <scope>NUCLEOTIDE SEQUENCE [LARGE SCALE GENOMIC DNA]</scope>
    <source>
        <strain evidence="2 3">Phaff 52-87</strain>
    </source>
</reference>
<keyword evidence="1" id="KW-0732">Signal</keyword>